<sequence length="88" mass="10085">MKDYSLSLEEAEASLNDYLRENNKKYVYHPCQVIAAFDGGYLFVQGDFKLNIQLRGYFVDAEGVVFIDTGDAISVEKYHKKIGREGWP</sequence>
<comment type="caution">
    <text evidence="1">The sequence shown here is derived from an EMBL/GenBank/DDBJ whole genome shotgun (WGS) entry which is preliminary data.</text>
</comment>
<evidence type="ECO:0000313" key="2">
    <source>
        <dbReference type="Proteomes" id="UP000557872"/>
    </source>
</evidence>
<protein>
    <submittedName>
        <fullName evidence="1">Uncharacterized protein</fullName>
    </submittedName>
</protein>
<reference evidence="1 2" key="1">
    <citation type="submission" date="2020-07" db="EMBL/GenBank/DDBJ databases">
        <title>Roseicoccus Jingziensis gen. nov., sp. nov., isolated from coastal seawater.</title>
        <authorList>
            <person name="Feng X."/>
        </authorList>
    </citation>
    <scope>NUCLEOTIDE SEQUENCE [LARGE SCALE GENOMIC DNA]</scope>
    <source>
        <strain evidence="1 2">N1E253</strain>
    </source>
</reference>
<dbReference type="AlphaFoldDB" id="A0A851GD33"/>
<proteinExistence type="predicted"/>
<dbReference type="RefSeq" id="WP_178931629.1">
    <property type="nucleotide sequence ID" value="NZ_JACBAZ010000002.1"/>
</dbReference>
<gene>
    <name evidence="1" type="ORF">HW115_05675</name>
</gene>
<name>A0A851GD33_9BACT</name>
<evidence type="ECO:0000313" key="1">
    <source>
        <dbReference type="EMBL" id="NWK55089.1"/>
    </source>
</evidence>
<accession>A0A851GD33</accession>
<dbReference type="Proteomes" id="UP000557872">
    <property type="component" value="Unassembled WGS sequence"/>
</dbReference>
<organism evidence="1 2">
    <name type="scientific">Oceaniferula marina</name>
    <dbReference type="NCBI Taxonomy" id="2748318"/>
    <lineage>
        <taxon>Bacteria</taxon>
        <taxon>Pseudomonadati</taxon>
        <taxon>Verrucomicrobiota</taxon>
        <taxon>Verrucomicrobiia</taxon>
        <taxon>Verrucomicrobiales</taxon>
        <taxon>Verrucomicrobiaceae</taxon>
        <taxon>Oceaniferula</taxon>
    </lineage>
</organism>
<dbReference type="EMBL" id="JACBAZ010000002">
    <property type="protein sequence ID" value="NWK55089.1"/>
    <property type="molecule type" value="Genomic_DNA"/>
</dbReference>
<keyword evidence="2" id="KW-1185">Reference proteome</keyword>